<dbReference type="SMART" id="SM00387">
    <property type="entry name" value="HATPase_c"/>
    <property type="match status" value="1"/>
</dbReference>
<evidence type="ECO:0000313" key="11">
    <source>
        <dbReference type="Proteomes" id="UP000772618"/>
    </source>
</evidence>
<dbReference type="Pfam" id="PF00512">
    <property type="entry name" value="HisKA"/>
    <property type="match status" value="1"/>
</dbReference>
<dbReference type="PRINTS" id="PR00344">
    <property type="entry name" value="BCTRLSENSOR"/>
</dbReference>
<name>A0ABS5VM16_9BACT</name>
<dbReference type="SMART" id="SM00448">
    <property type="entry name" value="REC"/>
    <property type="match status" value="1"/>
</dbReference>
<dbReference type="InterPro" id="IPR004358">
    <property type="entry name" value="Sig_transdc_His_kin-like_C"/>
</dbReference>
<dbReference type="EC" id="2.7.13.3" evidence="2"/>
<dbReference type="InterPro" id="IPR011006">
    <property type="entry name" value="CheY-like_superfamily"/>
</dbReference>
<evidence type="ECO:0000256" key="5">
    <source>
        <dbReference type="ARBA" id="ARBA00022777"/>
    </source>
</evidence>
<dbReference type="RefSeq" id="WP_254152328.1">
    <property type="nucleotide sequence ID" value="NZ_JAHESD010000005.1"/>
</dbReference>
<feature type="coiled-coil region" evidence="7">
    <location>
        <begin position="145"/>
        <end position="179"/>
    </location>
</feature>
<dbReference type="CDD" id="cd00082">
    <property type="entry name" value="HisKA"/>
    <property type="match status" value="1"/>
</dbReference>
<proteinExistence type="predicted"/>
<dbReference type="Pfam" id="PF02518">
    <property type="entry name" value="HATPase_c"/>
    <property type="match status" value="1"/>
</dbReference>
<dbReference type="PANTHER" id="PTHR42878:SF15">
    <property type="entry name" value="BACTERIOPHYTOCHROME"/>
    <property type="match status" value="1"/>
</dbReference>
<evidence type="ECO:0000259" key="8">
    <source>
        <dbReference type="PROSITE" id="PS50109"/>
    </source>
</evidence>
<keyword evidence="3 6" id="KW-0597">Phosphoprotein</keyword>
<dbReference type="PANTHER" id="PTHR42878">
    <property type="entry name" value="TWO-COMPONENT HISTIDINE KINASE"/>
    <property type="match status" value="1"/>
</dbReference>
<comment type="caution">
    <text evidence="10">The sequence shown here is derived from an EMBL/GenBank/DDBJ whole genome shotgun (WGS) entry which is preliminary data.</text>
</comment>
<dbReference type="PROSITE" id="PS50109">
    <property type="entry name" value="HIS_KIN"/>
    <property type="match status" value="1"/>
</dbReference>
<feature type="modified residue" description="4-aspartylphosphate" evidence="6">
    <location>
        <position position="54"/>
    </location>
</feature>
<feature type="domain" description="Histidine kinase" evidence="8">
    <location>
        <begin position="186"/>
        <end position="411"/>
    </location>
</feature>
<dbReference type="SUPFAM" id="SSF55874">
    <property type="entry name" value="ATPase domain of HSP90 chaperone/DNA topoisomerase II/histidine kinase"/>
    <property type="match status" value="1"/>
</dbReference>
<comment type="catalytic activity">
    <reaction evidence="1">
        <text>ATP + protein L-histidine = ADP + protein N-phospho-L-histidine.</text>
        <dbReference type="EC" id="2.7.13.3"/>
    </reaction>
</comment>
<dbReference type="SUPFAM" id="SSF52172">
    <property type="entry name" value="CheY-like"/>
    <property type="match status" value="1"/>
</dbReference>
<dbReference type="InterPro" id="IPR003594">
    <property type="entry name" value="HATPase_dom"/>
</dbReference>
<evidence type="ECO:0000256" key="7">
    <source>
        <dbReference type="SAM" id="Coils"/>
    </source>
</evidence>
<dbReference type="Gene3D" id="3.40.50.2300">
    <property type="match status" value="1"/>
</dbReference>
<dbReference type="SMART" id="SM00388">
    <property type="entry name" value="HisKA"/>
    <property type="match status" value="1"/>
</dbReference>
<dbReference type="Pfam" id="PF00072">
    <property type="entry name" value="Response_reg"/>
    <property type="match status" value="1"/>
</dbReference>
<feature type="domain" description="Response regulatory" evidence="9">
    <location>
        <begin position="4"/>
        <end position="122"/>
    </location>
</feature>
<keyword evidence="5" id="KW-0418">Kinase</keyword>
<dbReference type="EMBL" id="JAHESD010000005">
    <property type="protein sequence ID" value="MBT1702411.1"/>
    <property type="molecule type" value="Genomic_DNA"/>
</dbReference>
<dbReference type="Gene3D" id="1.10.287.130">
    <property type="match status" value="1"/>
</dbReference>
<evidence type="ECO:0000256" key="1">
    <source>
        <dbReference type="ARBA" id="ARBA00000085"/>
    </source>
</evidence>
<dbReference type="InterPro" id="IPR003661">
    <property type="entry name" value="HisK_dim/P_dom"/>
</dbReference>
<reference evidence="10 11" key="1">
    <citation type="submission" date="2021-05" db="EMBL/GenBank/DDBJ databases">
        <title>A Polyphasic approach of four new species of the genus Ohtaekwangia: Ohtaekwangia histidinii sp. nov., Ohtaekwangia cretensis sp. nov., Ohtaekwangia indiensis sp. nov., Ohtaekwangia reichenbachii sp. nov. from diverse environment.</title>
        <authorList>
            <person name="Octaviana S."/>
        </authorList>
    </citation>
    <scope>NUCLEOTIDE SEQUENCE [LARGE SCALE GENOMIC DNA]</scope>
    <source>
        <strain evidence="10 11">PWU20</strain>
    </source>
</reference>
<evidence type="ECO:0000313" key="10">
    <source>
        <dbReference type="EMBL" id="MBT1702411.1"/>
    </source>
</evidence>
<dbReference type="Proteomes" id="UP000772618">
    <property type="component" value="Unassembled WGS sequence"/>
</dbReference>
<dbReference type="Gene3D" id="3.30.565.10">
    <property type="entry name" value="Histidine kinase-like ATPase, C-terminal domain"/>
    <property type="match status" value="1"/>
</dbReference>
<evidence type="ECO:0000256" key="4">
    <source>
        <dbReference type="ARBA" id="ARBA00022679"/>
    </source>
</evidence>
<evidence type="ECO:0000259" key="9">
    <source>
        <dbReference type="PROSITE" id="PS50110"/>
    </source>
</evidence>
<sequence length="423" mass="48274">MQPKILLVDDREDNLLSIETILEPDGYKFIKANSGRQALKILLQEYDFAMILMDVKMPNLNGFETAALIYEREKLKHIPIIFITANNYGDDNIFKGYQAGAVDYIYKPINPGVLRAKVSVLIDLYKKNRQLLAQEQRLVAINKNLELEIKERKASEEKIKQLNRQLLENIASLESANKDLDRFAFMASHDLQEPLRKIRMFSDRLFLKYQDMLDDDGKTNITRIQKAAERMQNLITDILTFSKITVDKAAFIETDINKLIDEVLVDLDDEIKSKGAQLYIDKLPILCVNPGLIKPLFQNLIGNALKYSKKDVVPIIKVHYEENTVLNGKNGRDNVSYCKILIQDNGIGFDQKYAEEIFGMFKRLHHNSEFQGTGIGLALCKKIVEQHKGYISARSKINEGSTFIISLPLNLAEKEVPAHVING</sequence>
<dbReference type="InterPro" id="IPR036097">
    <property type="entry name" value="HisK_dim/P_sf"/>
</dbReference>
<accession>A0ABS5VM16</accession>
<dbReference type="SUPFAM" id="SSF47384">
    <property type="entry name" value="Homodimeric domain of signal transducing histidine kinase"/>
    <property type="match status" value="1"/>
</dbReference>
<dbReference type="PROSITE" id="PS50110">
    <property type="entry name" value="RESPONSE_REGULATORY"/>
    <property type="match status" value="1"/>
</dbReference>
<dbReference type="InterPro" id="IPR036890">
    <property type="entry name" value="HATPase_C_sf"/>
</dbReference>
<evidence type="ECO:0000256" key="2">
    <source>
        <dbReference type="ARBA" id="ARBA00012438"/>
    </source>
</evidence>
<keyword evidence="11" id="KW-1185">Reference proteome</keyword>
<evidence type="ECO:0000256" key="6">
    <source>
        <dbReference type="PROSITE-ProRule" id="PRU00169"/>
    </source>
</evidence>
<keyword evidence="4" id="KW-0808">Transferase</keyword>
<dbReference type="InterPro" id="IPR001789">
    <property type="entry name" value="Sig_transdc_resp-reg_receiver"/>
</dbReference>
<protein>
    <recommendedName>
        <fullName evidence="2">histidine kinase</fullName>
        <ecNumber evidence="2">2.7.13.3</ecNumber>
    </recommendedName>
</protein>
<dbReference type="InterPro" id="IPR005467">
    <property type="entry name" value="His_kinase_dom"/>
</dbReference>
<dbReference type="InterPro" id="IPR050351">
    <property type="entry name" value="BphY/WalK/GraS-like"/>
</dbReference>
<evidence type="ECO:0000256" key="3">
    <source>
        <dbReference type="ARBA" id="ARBA00022553"/>
    </source>
</evidence>
<keyword evidence="7" id="KW-0175">Coiled coil</keyword>
<organism evidence="10 11">
    <name type="scientific">Chryseosolibacter indicus</name>
    <dbReference type="NCBI Taxonomy" id="2782351"/>
    <lineage>
        <taxon>Bacteria</taxon>
        <taxon>Pseudomonadati</taxon>
        <taxon>Bacteroidota</taxon>
        <taxon>Cytophagia</taxon>
        <taxon>Cytophagales</taxon>
        <taxon>Chryseotaleaceae</taxon>
        <taxon>Chryseosolibacter</taxon>
    </lineage>
</organism>
<gene>
    <name evidence="10" type="ORF">KK060_03920</name>
</gene>